<organism evidence="1 2">
    <name type="scientific">Gordonia amicalis</name>
    <dbReference type="NCBI Taxonomy" id="89053"/>
    <lineage>
        <taxon>Bacteria</taxon>
        <taxon>Bacillati</taxon>
        <taxon>Actinomycetota</taxon>
        <taxon>Actinomycetes</taxon>
        <taxon>Mycobacteriales</taxon>
        <taxon>Gordoniaceae</taxon>
        <taxon>Gordonia</taxon>
    </lineage>
</organism>
<evidence type="ECO:0008006" key="3">
    <source>
        <dbReference type="Google" id="ProtNLM"/>
    </source>
</evidence>
<dbReference type="Proteomes" id="UP001185779">
    <property type="component" value="Unassembled WGS sequence"/>
</dbReference>
<dbReference type="RefSeq" id="WP_317505517.1">
    <property type="nucleotide sequence ID" value="NZ_JANJEV010000001.1"/>
</dbReference>
<sequence>MPPDPAAPPDSERLAPVHRLLVLAQQYPEVYRVLVGRSTGGTVLRSMRDVVERLLTEQMAGRLEVAEQDFAATIAFLSWGVVGMQAAIADSGGALTARRAYDIVAGLLSPAEP</sequence>
<name>A0ABU4DHN0_9ACTN</name>
<dbReference type="EMBL" id="JAWLKI010000024">
    <property type="protein sequence ID" value="MDV6309248.1"/>
    <property type="molecule type" value="Genomic_DNA"/>
</dbReference>
<reference evidence="1 2" key="1">
    <citation type="submission" date="2023-10" db="EMBL/GenBank/DDBJ databases">
        <title>Development of a sustainable strategy for remediation of hydrocarbon-contaminated territories based on the waste exchange concept.</title>
        <authorList>
            <person name="Krivoruchko A."/>
        </authorList>
    </citation>
    <scope>NUCLEOTIDE SEQUENCE [LARGE SCALE GENOMIC DNA]</scope>
    <source>
        <strain evidence="1 2">IEGM 1266</strain>
    </source>
</reference>
<proteinExistence type="predicted"/>
<accession>A0ABU4DHN0</accession>
<gene>
    <name evidence="1" type="ORF">R3P94_18410</name>
</gene>
<comment type="caution">
    <text evidence="1">The sequence shown here is derived from an EMBL/GenBank/DDBJ whole genome shotgun (WGS) entry which is preliminary data.</text>
</comment>
<evidence type="ECO:0000313" key="1">
    <source>
        <dbReference type="EMBL" id="MDV6309248.1"/>
    </source>
</evidence>
<evidence type="ECO:0000313" key="2">
    <source>
        <dbReference type="Proteomes" id="UP001185779"/>
    </source>
</evidence>
<keyword evidence="2" id="KW-1185">Reference proteome</keyword>
<protein>
    <recommendedName>
        <fullName evidence="3">TetR family transcriptional regulator</fullName>
    </recommendedName>
</protein>